<evidence type="ECO:0008006" key="5">
    <source>
        <dbReference type="Google" id="ProtNLM"/>
    </source>
</evidence>
<gene>
    <name evidence="3" type="ORF">ACHAXA_010691</name>
</gene>
<dbReference type="EMBL" id="JALLPB020000051">
    <property type="protein sequence ID" value="KAL3822908.1"/>
    <property type="molecule type" value="Genomic_DNA"/>
</dbReference>
<dbReference type="GO" id="GO:0008270">
    <property type="term" value="F:zinc ion binding"/>
    <property type="evidence" value="ECO:0007669"/>
    <property type="project" value="UniProtKB-KW"/>
</dbReference>
<name>A0ABD3SEG2_9STRA</name>
<reference evidence="3 4" key="1">
    <citation type="submission" date="2024-10" db="EMBL/GenBank/DDBJ databases">
        <title>Updated reference genomes for cyclostephanoid diatoms.</title>
        <authorList>
            <person name="Roberts W.R."/>
            <person name="Alverson A.J."/>
        </authorList>
    </citation>
    <scope>NUCLEOTIDE SEQUENCE [LARGE SCALE GENOMIC DNA]</scope>
    <source>
        <strain evidence="3 4">AJA228-03</strain>
    </source>
</reference>
<dbReference type="PANTHER" id="PTHR13100">
    <property type="entry name" value="CELL GROWTH-REGULATING NUCLEOLAR PROTEIN LYAR"/>
    <property type="match status" value="1"/>
</dbReference>
<evidence type="ECO:0000313" key="3">
    <source>
        <dbReference type="EMBL" id="KAL3822908.1"/>
    </source>
</evidence>
<keyword evidence="1" id="KW-0863">Zinc-finger</keyword>
<feature type="compositionally biased region" description="Basic and acidic residues" evidence="2">
    <location>
        <begin position="197"/>
        <end position="223"/>
    </location>
</feature>
<sequence length="313" mass="35596">EEDPFILLSSPFEGKREGLSVASHPRRASNHRYSAYYPATLRNNSKNNRTMVFFICDGCGESMKKAKVDAHAAKCHEYRTHTTCISEAERYEKSIFRGDRLLDESGTGHRMHRQLNGKKLSPQETWQETIKIAADRAPQSVKFYLDQLAILENVPRKEKQFRNFTVNSLRLKGPQGEQIKGEIWALLVKTKEEANIAKKEEEENKNQPKQIPMEKSDPSKETPDAAISDSGDEHDKATVLPSEKAVTKAMKRVLKKAPNKKLNFKALREKVQESLSFKVGKSGKKEWKKLLRGCVDANKKKMLLDGKIVSLTK</sequence>
<dbReference type="InterPro" id="IPR036236">
    <property type="entry name" value="Znf_C2H2_sf"/>
</dbReference>
<comment type="caution">
    <text evidence="3">The sequence shown here is derived from an EMBL/GenBank/DDBJ whole genome shotgun (WGS) entry which is preliminary data.</text>
</comment>
<evidence type="ECO:0000256" key="1">
    <source>
        <dbReference type="PROSITE-ProRule" id="PRU01145"/>
    </source>
</evidence>
<dbReference type="Gene3D" id="3.30.1490.490">
    <property type="match status" value="1"/>
</dbReference>
<protein>
    <recommendedName>
        <fullName evidence="5">C2H2-type domain-containing protein</fullName>
    </recommendedName>
</protein>
<keyword evidence="1" id="KW-0479">Metal-binding</keyword>
<dbReference type="PROSITE" id="PS51804">
    <property type="entry name" value="ZF_C2HC_LYAR"/>
    <property type="match status" value="1"/>
</dbReference>
<dbReference type="AlphaFoldDB" id="A0ABD3SEG2"/>
<dbReference type="InterPro" id="IPR039999">
    <property type="entry name" value="LYAR"/>
</dbReference>
<dbReference type="PANTHER" id="PTHR13100:SF10">
    <property type="entry name" value="CELL GROWTH-REGULATING NUCLEOLAR PROTEIN"/>
    <property type="match status" value="1"/>
</dbReference>
<evidence type="ECO:0000256" key="2">
    <source>
        <dbReference type="SAM" id="MobiDB-lite"/>
    </source>
</evidence>
<feature type="region of interest" description="Disordered" evidence="2">
    <location>
        <begin position="197"/>
        <end position="241"/>
    </location>
</feature>
<evidence type="ECO:0000313" key="4">
    <source>
        <dbReference type="Proteomes" id="UP001530377"/>
    </source>
</evidence>
<dbReference type="Proteomes" id="UP001530377">
    <property type="component" value="Unassembled WGS sequence"/>
</dbReference>
<proteinExistence type="predicted"/>
<organism evidence="3 4">
    <name type="scientific">Cyclostephanos tholiformis</name>
    <dbReference type="NCBI Taxonomy" id="382380"/>
    <lineage>
        <taxon>Eukaryota</taxon>
        <taxon>Sar</taxon>
        <taxon>Stramenopiles</taxon>
        <taxon>Ochrophyta</taxon>
        <taxon>Bacillariophyta</taxon>
        <taxon>Coscinodiscophyceae</taxon>
        <taxon>Thalassiosirophycidae</taxon>
        <taxon>Stephanodiscales</taxon>
        <taxon>Stephanodiscaceae</taxon>
        <taxon>Cyclostephanos</taxon>
    </lineage>
</organism>
<feature type="non-terminal residue" evidence="3">
    <location>
        <position position="1"/>
    </location>
</feature>
<keyword evidence="4" id="KW-1185">Reference proteome</keyword>
<dbReference type="SUPFAM" id="SSF57667">
    <property type="entry name" value="beta-beta-alpha zinc fingers"/>
    <property type="match status" value="1"/>
</dbReference>
<accession>A0ABD3SEG2</accession>
<keyword evidence="1" id="KW-0862">Zinc</keyword>